<dbReference type="AlphaFoldDB" id="A0A1I7GP27"/>
<organism evidence="1 2">
    <name type="scientific">Halomonas korlensis</name>
    <dbReference type="NCBI Taxonomy" id="463301"/>
    <lineage>
        <taxon>Bacteria</taxon>
        <taxon>Pseudomonadati</taxon>
        <taxon>Pseudomonadota</taxon>
        <taxon>Gammaproteobacteria</taxon>
        <taxon>Oceanospirillales</taxon>
        <taxon>Halomonadaceae</taxon>
        <taxon>Halomonas</taxon>
    </lineage>
</organism>
<dbReference type="Proteomes" id="UP000198693">
    <property type="component" value="Unassembled WGS sequence"/>
</dbReference>
<name>A0A1I7GP27_9GAMM</name>
<proteinExistence type="predicted"/>
<sequence length="96" mass="10560">MLLLVIRLMLDDLDIGSATRKLRNRYGRRVRITELLNGGLPIYSMLSNSGFLAMASLGNPCLMATSILSDTCLKIPTLLKDVGFVLAATLRRHGQI</sequence>
<dbReference type="EMBL" id="FPBP01000003">
    <property type="protein sequence ID" value="SFU50169.1"/>
    <property type="molecule type" value="Genomic_DNA"/>
</dbReference>
<evidence type="ECO:0000313" key="1">
    <source>
        <dbReference type="EMBL" id="SFU50169.1"/>
    </source>
</evidence>
<gene>
    <name evidence="1" type="ORF">SAMN04487955_103144</name>
</gene>
<protein>
    <submittedName>
        <fullName evidence="1">Uncharacterized protein</fullName>
    </submittedName>
</protein>
<keyword evidence="2" id="KW-1185">Reference proteome</keyword>
<accession>A0A1I7GP27</accession>
<reference evidence="2" key="1">
    <citation type="submission" date="2016-10" db="EMBL/GenBank/DDBJ databases">
        <authorList>
            <person name="Varghese N."/>
            <person name="Submissions S."/>
        </authorList>
    </citation>
    <scope>NUCLEOTIDE SEQUENCE [LARGE SCALE GENOMIC DNA]</scope>
    <source>
        <strain evidence="2">CGMCC 1.6981</strain>
    </source>
</reference>
<evidence type="ECO:0000313" key="2">
    <source>
        <dbReference type="Proteomes" id="UP000198693"/>
    </source>
</evidence>